<name>A0A835W3Q3_CHLIN</name>
<dbReference type="GO" id="GO:0010276">
    <property type="term" value="F:phytol kinase activity"/>
    <property type="evidence" value="ECO:0007669"/>
    <property type="project" value="UniProtKB-EC"/>
</dbReference>
<evidence type="ECO:0000256" key="5">
    <source>
        <dbReference type="ARBA" id="ARBA00022679"/>
    </source>
</evidence>
<keyword evidence="7" id="KW-0418">Kinase</keyword>
<keyword evidence="8" id="KW-0809">Transit peptide</keyword>
<dbReference type="GO" id="GO:0016020">
    <property type="term" value="C:membrane"/>
    <property type="evidence" value="ECO:0007669"/>
    <property type="project" value="UniProtKB-SubCell"/>
</dbReference>
<evidence type="ECO:0000256" key="6">
    <source>
        <dbReference type="ARBA" id="ARBA00022692"/>
    </source>
</evidence>
<evidence type="ECO:0000256" key="1">
    <source>
        <dbReference type="ARBA" id="ARBA00004508"/>
    </source>
</evidence>
<evidence type="ECO:0000313" key="16">
    <source>
        <dbReference type="Proteomes" id="UP000650467"/>
    </source>
</evidence>
<evidence type="ECO:0000256" key="4">
    <source>
        <dbReference type="ARBA" id="ARBA00022640"/>
    </source>
</evidence>
<comment type="caution">
    <text evidence="15">The sequence shown here is derived from an EMBL/GenBank/DDBJ whole genome shotgun (WGS) entry which is preliminary data.</text>
</comment>
<evidence type="ECO:0000256" key="13">
    <source>
        <dbReference type="ARBA" id="ARBA00048889"/>
    </source>
</evidence>
<comment type="pathway">
    <text evidence="11">Cofactor biosynthesis; tocopherol biosynthesis.</text>
</comment>
<keyword evidence="9" id="KW-1133">Transmembrane helix</keyword>
<proteinExistence type="inferred from homology"/>
<evidence type="ECO:0000256" key="14">
    <source>
        <dbReference type="SAM" id="MobiDB-lite"/>
    </source>
</evidence>
<comment type="subcellular location">
    <subcellularLocation>
        <location evidence="1">Plastid</location>
        <location evidence="1">Chloroplast membrane</location>
        <topology evidence="1">Multi-pass membrane protein</topology>
    </subcellularLocation>
</comment>
<feature type="compositionally biased region" description="Gly residues" evidence="14">
    <location>
        <begin position="805"/>
        <end position="822"/>
    </location>
</feature>
<evidence type="ECO:0000256" key="11">
    <source>
        <dbReference type="ARBA" id="ARBA00024015"/>
    </source>
</evidence>
<evidence type="ECO:0000256" key="2">
    <source>
        <dbReference type="ARBA" id="ARBA00010794"/>
    </source>
</evidence>
<feature type="compositionally biased region" description="Low complexity" evidence="14">
    <location>
        <begin position="533"/>
        <end position="560"/>
    </location>
</feature>
<dbReference type="AlphaFoldDB" id="A0A835W3Q3"/>
<comment type="catalytic activity">
    <reaction evidence="13">
        <text>phytol + CTP = phytyl phosphate + CDP + H(+)</text>
        <dbReference type="Rhea" id="RHEA:38055"/>
        <dbReference type="ChEBI" id="CHEBI:15378"/>
        <dbReference type="ChEBI" id="CHEBI:17327"/>
        <dbReference type="ChEBI" id="CHEBI:37563"/>
        <dbReference type="ChEBI" id="CHEBI:58069"/>
        <dbReference type="ChEBI" id="CHEBI:75483"/>
        <dbReference type="EC" id="2.7.1.182"/>
    </reaction>
</comment>
<feature type="region of interest" description="Disordered" evidence="14">
    <location>
        <begin position="256"/>
        <end position="279"/>
    </location>
</feature>
<dbReference type="PANTHER" id="PTHR32523:SF8">
    <property type="entry name" value="DOLICHOL KINASE"/>
    <property type="match status" value="1"/>
</dbReference>
<keyword evidence="4" id="KW-0934">Plastid</keyword>
<dbReference type="OrthoDB" id="549148at2759"/>
<sequence length="940" mass="96092">MVIVGALLQTIPECMGVYQVPCRVSTDFNLALYREFVKAVAESHVLDHACRVTLRLLGVVATPAPARERRHSSLNVTDLMDYMRIDINTVICKLEAPLAGGEQSPGALHPRPLAAPRSGTDPALLALLPAVRGVLSGTGVQVWVAKQLLDVANAVAAAEEGVGVGVGGSAEGGEPGRGVAGAACNYLGMPPAARAPPHLLWNAKAARSRGPQPAGAPGMAAATKALAIALDTAGTVWQVTVSGPIAPVMATRGVQAGGGAAPRGAGGGTDGSAAGGSGSAVGGAAAASSAARGGLAKGAPPAGGPAVTLLAARSDAHALTEMARAMALLCRLVAELAPQRAPAILSKLWRIAGTWLVRLPEPKVVERVVLMLRSLGSLLLHEYPGESEAALRRASGGGSALPADCRTVAFTAALQAGVVKSLAGALRCLLKGAEDDDVPANGFLVLLECLLRRSCALPPMMAHADPAGVVRLLETIRVAAETIKEQSKVLGRTPQATGEFACAKRNMDIAALQLLEHTTAVCMRARPEGLRGDSGSSSSSSSSSGEGTDGSSSSSSSGHTRTGGGVAAGPTAAPGAATTGALAAAIDSTAAALLTKSSRETVPKQRLRLMWLMTHHPQANAMAVMALSRLLPTLSCLRQADLSEPATSKDVLLGLMRVFTAVALQLLRGEVSRALESTCAAHTSAHRQVAAMREARAESWRLLLTAEEGVALTRVAAVLAAATKRQWPEGVAAALDLLEVLALALPAEDLAESLQLLGADGSVAQQAPSSPALPLRLCEGWLRQQGRTELVAVLEERGCHVPPGAAGGSRSGGSAGSTGSVGTGRRHEWLSTAAGAELLRVVAGKHQLASVQEVPAPAEVVWSMRASWGITICARPGCLQLDLDAVRSSHCKCLGCATAAYCSAECQQQHLLAGHCKAECACMRQVREACEGVYIGGGHL</sequence>
<evidence type="ECO:0000256" key="9">
    <source>
        <dbReference type="ARBA" id="ARBA00022989"/>
    </source>
</evidence>
<dbReference type="InterPro" id="IPR039606">
    <property type="entry name" value="Phytol/farnesol_kinase"/>
</dbReference>
<protein>
    <recommendedName>
        <fullName evidence="12">phytol kinase</fullName>
        <ecNumber evidence="12">2.7.1.182</ecNumber>
    </recommendedName>
</protein>
<accession>A0A835W3Q3</accession>
<evidence type="ECO:0000256" key="12">
    <source>
        <dbReference type="ARBA" id="ARBA00039024"/>
    </source>
</evidence>
<keyword evidence="5" id="KW-0808">Transferase</keyword>
<keyword evidence="16" id="KW-1185">Reference proteome</keyword>
<evidence type="ECO:0000256" key="7">
    <source>
        <dbReference type="ARBA" id="ARBA00022777"/>
    </source>
</evidence>
<evidence type="ECO:0000256" key="8">
    <source>
        <dbReference type="ARBA" id="ARBA00022946"/>
    </source>
</evidence>
<feature type="region of interest" description="Disordered" evidence="14">
    <location>
        <begin position="802"/>
        <end position="824"/>
    </location>
</feature>
<reference evidence="15" key="1">
    <citation type="journal article" date="2020" name="bioRxiv">
        <title>Comparative genomics of Chlamydomonas.</title>
        <authorList>
            <person name="Craig R.J."/>
            <person name="Hasan A.R."/>
            <person name="Ness R.W."/>
            <person name="Keightley P.D."/>
        </authorList>
    </citation>
    <scope>NUCLEOTIDE SEQUENCE</scope>
    <source>
        <strain evidence="15">SAG 7.73</strain>
    </source>
</reference>
<keyword evidence="6" id="KW-0812">Transmembrane</keyword>
<dbReference type="Proteomes" id="UP000650467">
    <property type="component" value="Unassembled WGS sequence"/>
</dbReference>
<dbReference type="EC" id="2.7.1.182" evidence="12"/>
<evidence type="ECO:0000313" key="15">
    <source>
        <dbReference type="EMBL" id="KAG2438175.1"/>
    </source>
</evidence>
<dbReference type="GO" id="GO:0009507">
    <property type="term" value="C:chloroplast"/>
    <property type="evidence" value="ECO:0007669"/>
    <property type="project" value="UniProtKB-SubCell"/>
</dbReference>
<evidence type="ECO:0000256" key="10">
    <source>
        <dbReference type="ARBA" id="ARBA00023136"/>
    </source>
</evidence>
<keyword evidence="10" id="KW-0472">Membrane</keyword>
<comment type="similarity">
    <text evidence="2">Belongs to the polyprenol kinase family.</text>
</comment>
<dbReference type="EMBL" id="JAEHOC010000010">
    <property type="protein sequence ID" value="KAG2438175.1"/>
    <property type="molecule type" value="Genomic_DNA"/>
</dbReference>
<organism evidence="15 16">
    <name type="scientific">Chlamydomonas incerta</name>
    <dbReference type="NCBI Taxonomy" id="51695"/>
    <lineage>
        <taxon>Eukaryota</taxon>
        <taxon>Viridiplantae</taxon>
        <taxon>Chlorophyta</taxon>
        <taxon>core chlorophytes</taxon>
        <taxon>Chlorophyceae</taxon>
        <taxon>CS clade</taxon>
        <taxon>Chlamydomonadales</taxon>
        <taxon>Chlamydomonadaceae</taxon>
        <taxon>Chlamydomonas</taxon>
    </lineage>
</organism>
<dbReference type="PANTHER" id="PTHR32523">
    <property type="entry name" value="PHYTOL KINASE 1, CHLOROPLASTIC"/>
    <property type="match status" value="1"/>
</dbReference>
<gene>
    <name evidence="15" type="ORF">HXX76_005782</name>
</gene>
<feature type="region of interest" description="Disordered" evidence="14">
    <location>
        <begin position="527"/>
        <end position="572"/>
    </location>
</feature>
<evidence type="ECO:0000256" key="3">
    <source>
        <dbReference type="ARBA" id="ARBA00022528"/>
    </source>
</evidence>
<keyword evidence="3" id="KW-0150">Chloroplast</keyword>